<dbReference type="EMBL" id="CASHSV030000013">
    <property type="protein sequence ID" value="CAJ2638098.1"/>
    <property type="molecule type" value="Genomic_DNA"/>
</dbReference>
<evidence type="ECO:0000313" key="1">
    <source>
        <dbReference type="EMBL" id="CAJ2638098.1"/>
    </source>
</evidence>
<gene>
    <name evidence="1" type="ORF">MILVUS5_LOCUS8348</name>
</gene>
<proteinExistence type="predicted"/>
<keyword evidence="2" id="KW-1185">Reference proteome</keyword>
<dbReference type="Proteomes" id="UP001177021">
    <property type="component" value="Unassembled WGS sequence"/>
</dbReference>
<comment type="caution">
    <text evidence="1">The sequence shown here is derived from an EMBL/GenBank/DDBJ whole genome shotgun (WGS) entry which is preliminary data.</text>
</comment>
<organism evidence="1 2">
    <name type="scientific">Trifolium pratense</name>
    <name type="common">Red clover</name>
    <dbReference type="NCBI Taxonomy" id="57577"/>
    <lineage>
        <taxon>Eukaryota</taxon>
        <taxon>Viridiplantae</taxon>
        <taxon>Streptophyta</taxon>
        <taxon>Embryophyta</taxon>
        <taxon>Tracheophyta</taxon>
        <taxon>Spermatophyta</taxon>
        <taxon>Magnoliopsida</taxon>
        <taxon>eudicotyledons</taxon>
        <taxon>Gunneridae</taxon>
        <taxon>Pentapetalae</taxon>
        <taxon>rosids</taxon>
        <taxon>fabids</taxon>
        <taxon>Fabales</taxon>
        <taxon>Fabaceae</taxon>
        <taxon>Papilionoideae</taxon>
        <taxon>50 kb inversion clade</taxon>
        <taxon>NPAAA clade</taxon>
        <taxon>Hologalegina</taxon>
        <taxon>IRL clade</taxon>
        <taxon>Trifolieae</taxon>
        <taxon>Trifolium</taxon>
    </lineage>
</organism>
<protein>
    <submittedName>
        <fullName evidence="1">Uncharacterized protein</fullName>
    </submittedName>
</protein>
<evidence type="ECO:0000313" key="2">
    <source>
        <dbReference type="Proteomes" id="UP001177021"/>
    </source>
</evidence>
<sequence>MMYERRMNFNKIVEGLFYNFIGFDRFVGVRLSTLDEKGEEDALSEAELAELHGVSYDIHSLSKLHASISWQQSRSLWLKEGDANSKYFHAILASRRRRNALSIIQVGGVTLEGVTPIRQAVFSHFESHFKAPNVERPGVDNLQFKRLNQVEIGAAEGLNVLMEAMVARNLFTGYSVGGQESIVVSHLLFADDTLLMGVKSWANVRALRAVLVLFETMSGLKVNFHKSMLVGVNIPDSWLDEAASVLCCKVGKIPFLYLGLQIGGDPRRLVFWEPVLSRIKNRLSGWKSRFLSFGGRLVLLKMLVDREGLWFRVLVARYGMEGGRLCEGGRRGSVWWREIVRIREGEGELGGSWFWEHVLRRVGDGSDTLFWTDPWLDGISLKERFGRLFALAETKSRSWRPDPDTGYTVGGVYQILTHQTSVTVHDAENLLWHPQVYLERGDPFCSFFG</sequence>
<name>A0ACB0J231_TRIPR</name>
<accession>A0ACB0J231</accession>
<reference evidence="1" key="1">
    <citation type="submission" date="2023-10" db="EMBL/GenBank/DDBJ databases">
        <authorList>
            <person name="Rodriguez Cubillos JULIANA M."/>
            <person name="De Vega J."/>
        </authorList>
    </citation>
    <scope>NUCLEOTIDE SEQUENCE</scope>
</reference>